<dbReference type="Proteomes" id="UP000190675">
    <property type="component" value="Chromosome I"/>
</dbReference>
<dbReference type="PANTHER" id="PTHR42928:SF5">
    <property type="entry name" value="BLR1237 PROTEIN"/>
    <property type="match status" value="1"/>
</dbReference>
<dbReference type="AlphaFoldDB" id="A0A1M5QV88"/>
<protein>
    <submittedName>
        <fullName evidence="2">Tripartite-type tricarboxylate transporter, receptor component TctC</fullName>
    </submittedName>
</protein>
<reference evidence="2 3" key="1">
    <citation type="submission" date="2016-11" db="EMBL/GenBank/DDBJ databases">
        <authorList>
            <person name="Jaros S."/>
            <person name="Januszkiewicz K."/>
            <person name="Wedrychowicz H."/>
        </authorList>
    </citation>
    <scope>NUCLEOTIDE SEQUENCE [LARGE SCALE GENOMIC DNA]</scope>
    <source>
        <strain evidence="2 3">GAS242</strain>
    </source>
</reference>
<keyword evidence="2" id="KW-0675">Receptor</keyword>
<proteinExistence type="inferred from homology"/>
<dbReference type="Gene3D" id="3.40.190.10">
    <property type="entry name" value="Periplasmic binding protein-like II"/>
    <property type="match status" value="1"/>
</dbReference>
<gene>
    <name evidence="2" type="ORF">SAMN05444169_6148</name>
</gene>
<dbReference type="Gene3D" id="3.40.190.150">
    <property type="entry name" value="Bordetella uptake gene, domain 1"/>
    <property type="match status" value="1"/>
</dbReference>
<name>A0A1M5QV88_9BRAD</name>
<dbReference type="PIRSF" id="PIRSF017082">
    <property type="entry name" value="YflP"/>
    <property type="match status" value="1"/>
</dbReference>
<dbReference type="SUPFAM" id="SSF53850">
    <property type="entry name" value="Periplasmic binding protein-like II"/>
    <property type="match status" value="1"/>
</dbReference>
<evidence type="ECO:0000313" key="2">
    <source>
        <dbReference type="EMBL" id="SHH17453.1"/>
    </source>
</evidence>
<dbReference type="CDD" id="cd13578">
    <property type="entry name" value="PBP2_Bug27"/>
    <property type="match status" value="1"/>
</dbReference>
<dbReference type="PANTHER" id="PTHR42928">
    <property type="entry name" value="TRICARBOXYLATE-BINDING PROTEIN"/>
    <property type="match status" value="1"/>
</dbReference>
<dbReference type="InterPro" id="IPR042100">
    <property type="entry name" value="Bug_dom1"/>
</dbReference>
<dbReference type="EMBL" id="LT670818">
    <property type="protein sequence ID" value="SHH17453.1"/>
    <property type="molecule type" value="Genomic_DNA"/>
</dbReference>
<organism evidence="2 3">
    <name type="scientific">Bradyrhizobium erythrophlei</name>
    <dbReference type="NCBI Taxonomy" id="1437360"/>
    <lineage>
        <taxon>Bacteria</taxon>
        <taxon>Pseudomonadati</taxon>
        <taxon>Pseudomonadota</taxon>
        <taxon>Alphaproteobacteria</taxon>
        <taxon>Hyphomicrobiales</taxon>
        <taxon>Nitrobacteraceae</taxon>
        <taxon>Bradyrhizobium</taxon>
    </lineage>
</organism>
<comment type="similarity">
    <text evidence="1">Belongs to the UPF0065 (bug) family.</text>
</comment>
<evidence type="ECO:0000313" key="3">
    <source>
        <dbReference type="Proteomes" id="UP000190675"/>
    </source>
</evidence>
<sequence length="326" mass="35162">MEIKLNLIRFLIVASIIVTGISPGISQSAYPDRPIHLVYGFPPGNDVIPRIFADRLSMALGKPVIFENVTGAAGNIAADRIAKAAPDGYTIGILTAANITINPTLYKKLPYDPVRDLKPVTLILGYPNLLVVNNSVPAKSVQQLVDLARRQPNALTYGHQGAGTTVHLSAEILRSMAHIDIRGVPYRGPSAVLTDLVSERITMAFVSPAPTMPLIQGGKLRPLAVTSRTRASFAPDIPTMEEAGFPGFEVMVWFGLFVPVGTPAAIVEKLYGEAVKIMTSPDVRKKAIDIGQVALSDTPDEFADLTEKETPYWASVIKRAGIEQIE</sequence>
<evidence type="ECO:0000256" key="1">
    <source>
        <dbReference type="ARBA" id="ARBA00006987"/>
    </source>
</evidence>
<dbReference type="InterPro" id="IPR005064">
    <property type="entry name" value="BUG"/>
</dbReference>
<dbReference type="Pfam" id="PF03401">
    <property type="entry name" value="TctC"/>
    <property type="match status" value="1"/>
</dbReference>
<accession>A0A1M5QV88</accession>